<accession>A0ABN9M1X8</accession>
<sequence>MSLECGRKPECPEETHANTERTYKLFADVVLGYLQQEKLLSTCQSFVAESPNLKEYAEHHTEDGTIPGCLLSLFGKNLTTILNEYITMKAKGLQNRHTAIQGIHV</sequence>
<proteinExistence type="predicted"/>
<evidence type="ECO:0000313" key="2">
    <source>
        <dbReference type="Proteomes" id="UP001176940"/>
    </source>
</evidence>
<protein>
    <recommendedName>
        <fullName evidence="3">LisH domain-containing protein</fullName>
    </recommendedName>
</protein>
<dbReference type="EMBL" id="CAUEEQ010038523">
    <property type="protein sequence ID" value="CAJ0954483.1"/>
    <property type="molecule type" value="Genomic_DNA"/>
</dbReference>
<evidence type="ECO:0000313" key="1">
    <source>
        <dbReference type="EMBL" id="CAJ0954483.1"/>
    </source>
</evidence>
<comment type="caution">
    <text evidence="1">The sequence shown here is derived from an EMBL/GenBank/DDBJ whole genome shotgun (WGS) entry which is preliminary data.</text>
</comment>
<dbReference type="InterPro" id="IPR052850">
    <property type="entry name" value="NPAT_LisH"/>
</dbReference>
<name>A0ABN9M1X8_9NEOB</name>
<gene>
    <name evidence="1" type="ORF">RIMI_LOCUS14741402</name>
</gene>
<organism evidence="1 2">
    <name type="scientific">Ranitomeya imitator</name>
    <name type="common">mimic poison frog</name>
    <dbReference type="NCBI Taxonomy" id="111125"/>
    <lineage>
        <taxon>Eukaryota</taxon>
        <taxon>Metazoa</taxon>
        <taxon>Chordata</taxon>
        <taxon>Craniata</taxon>
        <taxon>Vertebrata</taxon>
        <taxon>Euteleostomi</taxon>
        <taxon>Amphibia</taxon>
        <taxon>Batrachia</taxon>
        <taxon>Anura</taxon>
        <taxon>Neobatrachia</taxon>
        <taxon>Hyloidea</taxon>
        <taxon>Dendrobatidae</taxon>
        <taxon>Dendrobatinae</taxon>
        <taxon>Ranitomeya</taxon>
    </lineage>
</organism>
<dbReference type="PANTHER" id="PTHR15087">
    <property type="entry name" value="PROTEIN NPAT"/>
    <property type="match status" value="1"/>
</dbReference>
<dbReference type="Proteomes" id="UP001176940">
    <property type="component" value="Unassembled WGS sequence"/>
</dbReference>
<keyword evidence="2" id="KW-1185">Reference proteome</keyword>
<evidence type="ECO:0008006" key="3">
    <source>
        <dbReference type="Google" id="ProtNLM"/>
    </source>
</evidence>
<reference evidence="1" key="1">
    <citation type="submission" date="2023-07" db="EMBL/GenBank/DDBJ databases">
        <authorList>
            <person name="Stuckert A."/>
        </authorList>
    </citation>
    <scope>NUCLEOTIDE SEQUENCE</scope>
</reference>
<dbReference type="PANTHER" id="PTHR15087:SF14">
    <property type="entry name" value="PROTEIN NPAT"/>
    <property type="match status" value="1"/>
</dbReference>